<sequence length="260" mass="30678">MAATSRAIARGHAQVVDEPLFAWSGMWLAAAGFFVFYIGVRWYEGVYGWKYGLDSFAPEFETYWMNLLYAELVIEFGSLAALLTYLWKTRDRDIDRVAPREELRRYCTLYMWWVIYGIGLFWGASFFTEQDGAWHQTVIRDTDFTPSHIIEFYMSYPIYVMVGLGSFAYAKTRIPYFAKSWSVSYLMLTMGPFMIFPNVGLNEWGHTFWFMEELFVAPLHWGFVFFAWFILAMFGVFMQVQPRIRELIGREFQQSADYAR</sequence>
<dbReference type="NCBIfam" id="TIGR03078">
    <property type="entry name" value="CH4_NH3mon_ox_C"/>
    <property type="match status" value="1"/>
</dbReference>
<dbReference type="InterPro" id="IPR006980">
    <property type="entry name" value="NH3_CH4_mOase_C"/>
</dbReference>
<feature type="transmembrane region" description="Helical" evidence="1">
    <location>
        <begin position="148"/>
        <end position="170"/>
    </location>
</feature>
<dbReference type="RefSeq" id="WP_096527390.1">
    <property type="nucleotide sequence ID" value="NZ_AP014836.1"/>
</dbReference>
<evidence type="ECO:0000313" key="2">
    <source>
        <dbReference type="EMBL" id="BAW80892.1"/>
    </source>
</evidence>
<dbReference type="GO" id="GO:0004497">
    <property type="term" value="F:monooxygenase activity"/>
    <property type="evidence" value="ECO:0007669"/>
    <property type="project" value="UniProtKB-KW"/>
</dbReference>
<dbReference type="CDD" id="cd19412">
    <property type="entry name" value="pMMO-AMO_C"/>
    <property type="match status" value="1"/>
</dbReference>
<keyword evidence="2" id="KW-0560">Oxidoreductase</keyword>
<dbReference type="Proteomes" id="UP000243679">
    <property type="component" value="Chromosome"/>
</dbReference>
<keyword evidence="3" id="KW-1185">Reference proteome</keyword>
<keyword evidence="1" id="KW-1133">Transmembrane helix</keyword>
<feature type="transmembrane region" description="Helical" evidence="1">
    <location>
        <begin position="63"/>
        <end position="87"/>
    </location>
</feature>
<dbReference type="Pfam" id="PF04896">
    <property type="entry name" value="AmoC"/>
    <property type="match status" value="1"/>
</dbReference>
<feature type="transmembrane region" description="Helical" evidence="1">
    <location>
        <begin position="108"/>
        <end position="128"/>
    </location>
</feature>
<accession>A0A1Q2SP38</accession>
<dbReference type="AlphaFoldDB" id="A0A1Q2SP38"/>
<reference evidence="2 3" key="1">
    <citation type="journal article" date="2017" name="ISME J.">
        <title>An acid-tolerant ammonia-oxidizing ?-proteobacterium from soil.</title>
        <authorList>
            <person name="Hayatsu M."/>
            <person name="Tago K."/>
            <person name="Uchiyama I."/>
            <person name="Toyoda A."/>
            <person name="Wang Y."/>
            <person name="Shimomura Y."/>
            <person name="Okubo T."/>
            <person name="Kurisu F."/>
            <person name="Hirono Y."/>
            <person name="Nonaka K."/>
            <person name="Akiyama H."/>
            <person name="Itoh T."/>
            <person name="Takami H."/>
        </authorList>
    </citation>
    <scope>NUCLEOTIDE SEQUENCE [LARGE SCALE GENOMIC DNA]</scope>
    <source>
        <strain evidence="2 3">TAO100</strain>
    </source>
</reference>
<name>A0A1Q2SP38_9GAMM</name>
<dbReference type="EMBL" id="AP014836">
    <property type="protein sequence ID" value="BAW80892.1"/>
    <property type="molecule type" value="Genomic_DNA"/>
</dbReference>
<feature type="transmembrane region" description="Helical" evidence="1">
    <location>
        <begin position="182"/>
        <end position="199"/>
    </location>
</feature>
<dbReference type="NCBIfam" id="NF041641">
    <property type="entry name" value="AmoC_BACT"/>
    <property type="match status" value="1"/>
</dbReference>
<keyword evidence="2" id="KW-0503">Monooxygenase</keyword>
<gene>
    <name evidence="2" type="primary">amoC</name>
    <name evidence="2" type="ORF">TAO_1522</name>
</gene>
<evidence type="ECO:0000313" key="3">
    <source>
        <dbReference type="Proteomes" id="UP000243679"/>
    </source>
</evidence>
<dbReference type="KEGG" id="ntt:TAO_1522"/>
<proteinExistence type="predicted"/>
<dbReference type="InterPro" id="IPR023349">
    <property type="entry name" value="NH3_CH4_mOase_C_sf"/>
</dbReference>
<keyword evidence="1" id="KW-0812">Transmembrane</keyword>
<evidence type="ECO:0000256" key="1">
    <source>
        <dbReference type="SAM" id="Phobius"/>
    </source>
</evidence>
<feature type="transmembrane region" description="Helical" evidence="1">
    <location>
        <begin position="20"/>
        <end position="43"/>
    </location>
</feature>
<protein>
    <submittedName>
        <fullName evidence="2">Methane monooxygenase/ammonia monooxygenase subunit C</fullName>
    </submittedName>
</protein>
<dbReference type="Gene3D" id="1.20.1050.50">
    <property type="entry name" value="Particulate methane monooxygenase subunit c2. Chain: C"/>
    <property type="match status" value="1"/>
</dbReference>
<feature type="transmembrane region" description="Helical" evidence="1">
    <location>
        <begin position="219"/>
        <end position="240"/>
    </location>
</feature>
<dbReference type="OrthoDB" id="184526at2"/>
<keyword evidence="1" id="KW-0472">Membrane</keyword>
<organism evidence="2 3">
    <name type="scientific">Candidatus Nitrosoglobus terrae</name>
    <dbReference type="NCBI Taxonomy" id="1630141"/>
    <lineage>
        <taxon>Bacteria</taxon>
        <taxon>Pseudomonadati</taxon>
        <taxon>Pseudomonadota</taxon>
        <taxon>Gammaproteobacteria</taxon>
        <taxon>Chromatiales</taxon>
        <taxon>Chromatiaceae</taxon>
        <taxon>Candidatus Nitrosoglobus</taxon>
    </lineage>
</organism>